<dbReference type="Proteomes" id="UP000812270">
    <property type="component" value="Unassembled WGS sequence"/>
</dbReference>
<protein>
    <submittedName>
        <fullName evidence="2">GNAT family N-acetyltransferase</fullName>
    </submittedName>
</protein>
<evidence type="ECO:0000259" key="1">
    <source>
        <dbReference type="PROSITE" id="PS51186"/>
    </source>
</evidence>
<keyword evidence="3" id="KW-1185">Reference proteome</keyword>
<name>A0A9E2SDE3_9BACT</name>
<proteinExistence type="predicted"/>
<gene>
    <name evidence="2" type="ORF">KTO63_15100</name>
</gene>
<dbReference type="EMBL" id="JAHSPG010000012">
    <property type="protein sequence ID" value="MBV4358490.1"/>
    <property type="molecule type" value="Genomic_DNA"/>
</dbReference>
<sequence length="177" mass="20789">MMDVLFSTARLYFRLFREGDEQILFDLNSDEEVVKFTGNASMKDLAEAHDVLVNIILPQYLMGFGRWAVYRKEDDAFLGWCGLKKIDDHNIDLGYRFFRKYWGKGYATEAAIAVLEYGFNKLNVDKVVAHAMVENKNSIKILDKFLQRTKIIKEENKDVQCFEVTREMFFEKLRVES</sequence>
<evidence type="ECO:0000313" key="3">
    <source>
        <dbReference type="Proteomes" id="UP000812270"/>
    </source>
</evidence>
<feature type="domain" description="N-acetyltransferase" evidence="1">
    <location>
        <begin position="11"/>
        <end position="176"/>
    </location>
</feature>
<dbReference type="InterPro" id="IPR051531">
    <property type="entry name" value="N-acetyltransferase"/>
</dbReference>
<dbReference type="PROSITE" id="PS51186">
    <property type="entry name" value="GNAT"/>
    <property type="match status" value="1"/>
</dbReference>
<dbReference type="InterPro" id="IPR000182">
    <property type="entry name" value="GNAT_dom"/>
</dbReference>
<organism evidence="2 3">
    <name type="scientific">Pinibacter aurantiacus</name>
    <dbReference type="NCBI Taxonomy" id="2851599"/>
    <lineage>
        <taxon>Bacteria</taxon>
        <taxon>Pseudomonadati</taxon>
        <taxon>Bacteroidota</taxon>
        <taxon>Chitinophagia</taxon>
        <taxon>Chitinophagales</taxon>
        <taxon>Chitinophagaceae</taxon>
        <taxon>Pinibacter</taxon>
    </lineage>
</organism>
<reference evidence="2" key="1">
    <citation type="submission" date="2021-06" db="EMBL/GenBank/DDBJ databases">
        <authorList>
            <person name="Huq M.A."/>
        </authorList>
    </citation>
    <scope>NUCLEOTIDE SEQUENCE</scope>
    <source>
        <strain evidence="2">MAH-26</strain>
    </source>
</reference>
<dbReference type="PANTHER" id="PTHR43792:SF1">
    <property type="entry name" value="N-ACETYLTRANSFERASE DOMAIN-CONTAINING PROTEIN"/>
    <property type="match status" value="1"/>
</dbReference>
<evidence type="ECO:0000313" key="2">
    <source>
        <dbReference type="EMBL" id="MBV4358490.1"/>
    </source>
</evidence>
<dbReference type="PANTHER" id="PTHR43792">
    <property type="entry name" value="GNAT FAMILY, PUTATIVE (AFU_ORTHOLOGUE AFUA_3G00765)-RELATED-RELATED"/>
    <property type="match status" value="1"/>
</dbReference>
<dbReference type="AlphaFoldDB" id="A0A9E2SDE3"/>
<dbReference type="Pfam" id="PF13302">
    <property type="entry name" value="Acetyltransf_3"/>
    <property type="match status" value="1"/>
</dbReference>
<dbReference type="RefSeq" id="WP_217792194.1">
    <property type="nucleotide sequence ID" value="NZ_JAHSPG010000012.1"/>
</dbReference>
<dbReference type="GO" id="GO:0016747">
    <property type="term" value="F:acyltransferase activity, transferring groups other than amino-acyl groups"/>
    <property type="evidence" value="ECO:0007669"/>
    <property type="project" value="InterPro"/>
</dbReference>
<comment type="caution">
    <text evidence="2">The sequence shown here is derived from an EMBL/GenBank/DDBJ whole genome shotgun (WGS) entry which is preliminary data.</text>
</comment>
<accession>A0A9E2SDE3</accession>